<dbReference type="GO" id="GO:0006629">
    <property type="term" value="P:lipid metabolic process"/>
    <property type="evidence" value="ECO:0007669"/>
    <property type="project" value="InterPro"/>
</dbReference>
<dbReference type="PANTHER" id="PTHR46211">
    <property type="entry name" value="GLYCEROPHOSPHORYL DIESTER PHOSPHODIESTERASE"/>
    <property type="match status" value="1"/>
</dbReference>
<dbReference type="GO" id="GO:0008081">
    <property type="term" value="F:phosphoric diester hydrolase activity"/>
    <property type="evidence" value="ECO:0007669"/>
    <property type="project" value="InterPro"/>
</dbReference>
<dbReference type="Gene3D" id="3.20.20.190">
    <property type="entry name" value="Phosphatidylinositol (PI) phosphodiesterase"/>
    <property type="match status" value="1"/>
</dbReference>
<name>A0A094YR65_ALKAL</name>
<accession>A0A094YR65</accession>
<dbReference type="Proteomes" id="UP000297014">
    <property type="component" value="Unassembled WGS sequence"/>
</dbReference>
<dbReference type="Pfam" id="PF03009">
    <property type="entry name" value="GDPD"/>
    <property type="match status" value="1"/>
</dbReference>
<comment type="caution">
    <text evidence="2">The sequence shown here is derived from an EMBL/GenBank/DDBJ whole genome shotgun (WGS) entry which is preliminary data.</text>
</comment>
<dbReference type="SUPFAM" id="SSF51695">
    <property type="entry name" value="PLC-like phosphodiesterases"/>
    <property type="match status" value="1"/>
</dbReference>
<evidence type="ECO:0000313" key="5">
    <source>
        <dbReference type="Proteomes" id="UP000297014"/>
    </source>
</evidence>
<reference evidence="3 5" key="2">
    <citation type="submission" date="2014-01" db="EMBL/GenBank/DDBJ databases">
        <title>Draft genome sequencing of Bacillus alcalophilus CGMCC 1.3604.</title>
        <authorList>
            <person name="Yang J."/>
            <person name="Diao L."/>
            <person name="Yang S."/>
        </authorList>
    </citation>
    <scope>NUCLEOTIDE SEQUENCE [LARGE SCALE GENOMIC DNA]</scope>
    <source>
        <strain evidence="3 5">CGMCC 1.3604</strain>
    </source>
</reference>
<dbReference type="AlphaFoldDB" id="A0A094YR65"/>
<protein>
    <submittedName>
        <fullName evidence="2">Glycerophosphodiester phosphodiesterase</fullName>
    </submittedName>
</protein>
<proteinExistence type="predicted"/>
<evidence type="ECO:0000313" key="3">
    <source>
        <dbReference type="EMBL" id="THG90953.1"/>
    </source>
</evidence>
<dbReference type="PROSITE" id="PS51704">
    <property type="entry name" value="GP_PDE"/>
    <property type="match status" value="1"/>
</dbReference>
<sequence length="247" mass="28310">MIYNEIFAHRGFSSKYPENTMSAFKAAAELDIDGIELDVQLTKDGVLVIMHDLKLDRTTNGKGFVRQTSSYEIQTLSAGAWFSDEFEKERVPTLEEFFQWVKPLSLKINIELKGLVEDREQLIEKVLNLVRSYSLEERVIFSSFDHRGMKMLKNRAPEIESAVIAMAAIFGPEHYATTVGVEGYHFYSPTLLEEEAKKLIRSEFLIRPFTVNREEDLKKFMSWGVAGLFTDNPDLAVKVRESLKKGK</sequence>
<keyword evidence="4" id="KW-1185">Reference proteome</keyword>
<dbReference type="InterPro" id="IPR017946">
    <property type="entry name" value="PLC-like_Pdiesterase_TIM-brl"/>
</dbReference>
<dbReference type="RefSeq" id="WP_003322871.1">
    <property type="nucleotide sequence ID" value="NZ_ALPT02000090.1"/>
</dbReference>
<evidence type="ECO:0000313" key="4">
    <source>
        <dbReference type="Proteomes" id="UP000002754"/>
    </source>
</evidence>
<evidence type="ECO:0000313" key="2">
    <source>
        <dbReference type="EMBL" id="KGA95967.1"/>
    </source>
</evidence>
<dbReference type="PANTHER" id="PTHR46211:SF1">
    <property type="entry name" value="GLYCEROPHOSPHODIESTER PHOSPHODIESTERASE, CYTOPLASMIC"/>
    <property type="match status" value="1"/>
</dbReference>
<dbReference type="EMBL" id="JALP01000101">
    <property type="protein sequence ID" value="THG90953.1"/>
    <property type="molecule type" value="Genomic_DNA"/>
</dbReference>
<dbReference type="STRING" id="1218173.BALCAV_0219165"/>
<dbReference type="Proteomes" id="UP000002754">
    <property type="component" value="Unassembled WGS sequence"/>
</dbReference>
<dbReference type="EMBL" id="ALPT02000090">
    <property type="protein sequence ID" value="KGA95967.1"/>
    <property type="molecule type" value="Genomic_DNA"/>
</dbReference>
<dbReference type="OrthoDB" id="384721at2"/>
<organism evidence="2 4">
    <name type="scientific">Alkalihalobacillus alcalophilus ATCC 27647 = CGMCC 1.3604</name>
    <dbReference type="NCBI Taxonomy" id="1218173"/>
    <lineage>
        <taxon>Bacteria</taxon>
        <taxon>Bacillati</taxon>
        <taxon>Bacillota</taxon>
        <taxon>Bacilli</taxon>
        <taxon>Bacillales</taxon>
        <taxon>Bacillaceae</taxon>
        <taxon>Alkalihalobacillus</taxon>
    </lineage>
</organism>
<dbReference type="eggNOG" id="COG0584">
    <property type="taxonomic scope" value="Bacteria"/>
</dbReference>
<dbReference type="CDD" id="cd08563">
    <property type="entry name" value="GDPD_TtGDE_like"/>
    <property type="match status" value="1"/>
</dbReference>
<dbReference type="InterPro" id="IPR030395">
    <property type="entry name" value="GP_PDE_dom"/>
</dbReference>
<feature type="domain" description="GP-PDE" evidence="1">
    <location>
        <begin position="4"/>
        <end position="240"/>
    </location>
</feature>
<evidence type="ECO:0000259" key="1">
    <source>
        <dbReference type="PROSITE" id="PS51704"/>
    </source>
</evidence>
<reference evidence="2 4" key="1">
    <citation type="journal article" date="2014" name="Genome Announc.">
        <title>Draft Genome Sequence of Bacillus alcalophilus AV1934, a Classic Alkaliphile Isolated from Human Feces in 1934.</title>
        <authorList>
            <person name="Attie O."/>
            <person name="Jayaprakash A."/>
            <person name="Shah H."/>
            <person name="Paulsen I.T."/>
            <person name="Morino M."/>
            <person name="Takahashi Y."/>
            <person name="Narumi I."/>
            <person name="Sachidanandam R."/>
            <person name="Satoh K."/>
            <person name="Ito M."/>
            <person name="Krulwich T.A."/>
        </authorList>
    </citation>
    <scope>NUCLEOTIDE SEQUENCE [LARGE SCALE GENOMIC DNA]</scope>
    <source>
        <strain evidence="2 4">AV1934</strain>
    </source>
</reference>
<gene>
    <name evidence="3" type="ORF">AJ85_07975</name>
    <name evidence="2" type="ORF">BALCAV_0219165</name>
</gene>